<evidence type="ECO:0000256" key="3">
    <source>
        <dbReference type="ARBA" id="ARBA00022692"/>
    </source>
</evidence>
<dbReference type="PANTHER" id="PTHR42703">
    <property type="entry name" value="NADH DEHYDROGENASE"/>
    <property type="match status" value="1"/>
</dbReference>
<dbReference type="InterPro" id="IPR050586">
    <property type="entry name" value="CPA3_Na-H_Antiporter_D"/>
</dbReference>
<feature type="transmembrane region" description="Helical" evidence="6">
    <location>
        <begin position="71"/>
        <end position="93"/>
    </location>
</feature>
<organism evidence="8">
    <name type="scientific">marine sediment metagenome</name>
    <dbReference type="NCBI Taxonomy" id="412755"/>
    <lineage>
        <taxon>unclassified sequences</taxon>
        <taxon>metagenomes</taxon>
        <taxon>ecological metagenomes</taxon>
    </lineage>
</organism>
<evidence type="ECO:0000256" key="6">
    <source>
        <dbReference type="SAM" id="Phobius"/>
    </source>
</evidence>
<feature type="transmembrane region" description="Helical" evidence="6">
    <location>
        <begin position="113"/>
        <end position="139"/>
    </location>
</feature>
<protein>
    <recommendedName>
        <fullName evidence="7">NADH:quinone oxidoreductase/Mrp antiporter transmembrane domain-containing protein</fullName>
    </recommendedName>
</protein>
<dbReference type="Pfam" id="PF00361">
    <property type="entry name" value="Proton_antipo_M"/>
    <property type="match status" value="1"/>
</dbReference>
<feature type="transmembrane region" description="Helical" evidence="6">
    <location>
        <begin position="16"/>
        <end position="34"/>
    </location>
</feature>
<dbReference type="InterPro" id="IPR001750">
    <property type="entry name" value="ND/Mrp_TM"/>
</dbReference>
<dbReference type="AlphaFoldDB" id="X0UP18"/>
<keyword evidence="4 6" id="KW-1133">Transmembrane helix</keyword>
<evidence type="ECO:0000256" key="1">
    <source>
        <dbReference type="ARBA" id="ARBA00004651"/>
    </source>
</evidence>
<evidence type="ECO:0000256" key="4">
    <source>
        <dbReference type="ARBA" id="ARBA00022989"/>
    </source>
</evidence>
<dbReference type="PANTHER" id="PTHR42703:SF1">
    <property type="entry name" value="NA(+)_H(+) ANTIPORTER SUBUNIT D1"/>
    <property type="match status" value="1"/>
</dbReference>
<feature type="transmembrane region" description="Helical" evidence="6">
    <location>
        <begin position="236"/>
        <end position="262"/>
    </location>
</feature>
<comment type="caution">
    <text evidence="8">The sequence shown here is derived from an EMBL/GenBank/DDBJ whole genome shotgun (WGS) entry which is preliminary data.</text>
</comment>
<gene>
    <name evidence="8" type="ORF">S01H1_45537</name>
</gene>
<feature type="transmembrane region" description="Helical" evidence="6">
    <location>
        <begin position="151"/>
        <end position="173"/>
    </location>
</feature>
<dbReference type="EMBL" id="BARS01029104">
    <property type="protein sequence ID" value="GAG01002.1"/>
    <property type="molecule type" value="Genomic_DNA"/>
</dbReference>
<name>X0UP18_9ZZZZ</name>
<feature type="transmembrane region" description="Helical" evidence="6">
    <location>
        <begin position="40"/>
        <end position="59"/>
    </location>
</feature>
<sequence>AIYSKKSVEQELPDKIVFFYAVYLLLVTGLLGITATGDMFNLYVFLEIASLAAYALIAIGEDGAPLASFRYLIMGTIGACFYLLGVGYLYIVTGSLNMADLSELLPKLYHSKVVLVAFTFFMVGIALKMALFPLHTWLLDAYTYAPSTVSALIAPTMTKVGAYVMIRIMFTVFKPDFSISLFPITSILGWLAVAAILFGSIMALAQSDLKRMLCFVIVAEIGYIAIGVGIANRMAFIGAILHIVNDVFMMACLFLVVGAIVYKT</sequence>
<keyword evidence="2" id="KW-1003">Cell membrane</keyword>
<feature type="domain" description="NADH:quinone oxidoreductase/Mrp antiporter transmembrane" evidence="7">
    <location>
        <begin position="37"/>
        <end position="263"/>
    </location>
</feature>
<evidence type="ECO:0000259" key="7">
    <source>
        <dbReference type="Pfam" id="PF00361"/>
    </source>
</evidence>
<keyword evidence="3 6" id="KW-0812">Transmembrane</keyword>
<feature type="non-terminal residue" evidence="8">
    <location>
        <position position="1"/>
    </location>
</feature>
<feature type="transmembrane region" description="Helical" evidence="6">
    <location>
        <begin position="212"/>
        <end position="230"/>
    </location>
</feature>
<dbReference type="GO" id="GO:0005886">
    <property type="term" value="C:plasma membrane"/>
    <property type="evidence" value="ECO:0007669"/>
    <property type="project" value="UniProtKB-SubCell"/>
</dbReference>
<reference evidence="8" key="1">
    <citation type="journal article" date="2014" name="Front. Microbiol.">
        <title>High frequency of phylogenetically diverse reductive dehalogenase-homologous genes in deep subseafloor sedimentary metagenomes.</title>
        <authorList>
            <person name="Kawai M."/>
            <person name="Futagami T."/>
            <person name="Toyoda A."/>
            <person name="Takaki Y."/>
            <person name="Nishi S."/>
            <person name="Hori S."/>
            <person name="Arai W."/>
            <person name="Tsubouchi T."/>
            <person name="Morono Y."/>
            <person name="Uchiyama I."/>
            <person name="Ito T."/>
            <person name="Fujiyama A."/>
            <person name="Inagaki F."/>
            <person name="Takami H."/>
        </authorList>
    </citation>
    <scope>NUCLEOTIDE SEQUENCE</scope>
    <source>
        <strain evidence="8">Expedition CK06-06</strain>
    </source>
</reference>
<accession>X0UP18</accession>
<evidence type="ECO:0000256" key="5">
    <source>
        <dbReference type="ARBA" id="ARBA00023136"/>
    </source>
</evidence>
<feature type="non-terminal residue" evidence="8">
    <location>
        <position position="264"/>
    </location>
</feature>
<feature type="transmembrane region" description="Helical" evidence="6">
    <location>
        <begin position="179"/>
        <end position="205"/>
    </location>
</feature>
<evidence type="ECO:0000313" key="8">
    <source>
        <dbReference type="EMBL" id="GAG01002.1"/>
    </source>
</evidence>
<evidence type="ECO:0000256" key="2">
    <source>
        <dbReference type="ARBA" id="ARBA00022475"/>
    </source>
</evidence>
<proteinExistence type="predicted"/>
<comment type="subcellular location">
    <subcellularLocation>
        <location evidence="1">Cell membrane</location>
        <topology evidence="1">Multi-pass membrane protein</topology>
    </subcellularLocation>
</comment>
<keyword evidence="5 6" id="KW-0472">Membrane</keyword>